<sequence>MLEQRRSDAAERDGARVAIYVSTVRPAMASVRYKYAAPADQQQNEGCGLDGERQTGEGAYLSAPQSETNNGKVDIIGELLVSTVVRRETMAKAEDTTRAARDNGASTAEKVDAPLSDGIAQIRPTRRRERKQAKRKKMKNARARQRCAEQQDAEEIQRVTVEQLTKRQRVAEVALNEVVEQKHRRNERKAASELRTARVSLVQRQKRAGHDEELASTDTEVEYVEANDGLPTATMTVAGVRKCIKLDSCARFTIAGTQWMQYGDKLVDKKSTRLLC</sequence>
<protein>
    <submittedName>
        <fullName evidence="2">Uncharacterized protein</fullName>
    </submittedName>
</protein>
<feature type="compositionally biased region" description="Basic and acidic residues" evidence="1">
    <location>
        <begin position="92"/>
        <end position="101"/>
    </location>
</feature>
<comment type="caution">
    <text evidence="2">The sequence shown here is derived from an EMBL/GenBank/DDBJ whole genome shotgun (WGS) entry which is preliminary data.</text>
</comment>
<reference evidence="2" key="1">
    <citation type="submission" date="2020-03" db="EMBL/GenBank/DDBJ databases">
        <title>Hybrid Assembly of Korean Phytophthora infestans isolates.</title>
        <authorList>
            <person name="Prokchorchik M."/>
            <person name="Lee Y."/>
            <person name="Seo J."/>
            <person name="Cho J.-H."/>
            <person name="Park Y.-E."/>
            <person name="Jang D.-C."/>
            <person name="Im J.-S."/>
            <person name="Choi J.-G."/>
            <person name="Park H.-J."/>
            <person name="Lee G.-B."/>
            <person name="Lee Y.-G."/>
            <person name="Hong S.-Y."/>
            <person name="Cho K."/>
            <person name="Sohn K.H."/>
        </authorList>
    </citation>
    <scope>NUCLEOTIDE SEQUENCE</scope>
    <source>
        <strain evidence="2">KR_2_A2</strain>
    </source>
</reference>
<name>A0A8S9V592_PHYIN</name>
<dbReference type="AlphaFoldDB" id="A0A8S9V592"/>
<evidence type="ECO:0000256" key="1">
    <source>
        <dbReference type="SAM" id="MobiDB-lite"/>
    </source>
</evidence>
<feature type="region of interest" description="Disordered" evidence="1">
    <location>
        <begin position="92"/>
        <end position="149"/>
    </location>
</feature>
<dbReference type="Proteomes" id="UP000704712">
    <property type="component" value="Unassembled WGS sequence"/>
</dbReference>
<evidence type="ECO:0000313" key="2">
    <source>
        <dbReference type="EMBL" id="KAF4146359.1"/>
    </source>
</evidence>
<evidence type="ECO:0000313" key="3">
    <source>
        <dbReference type="Proteomes" id="UP000704712"/>
    </source>
</evidence>
<organism evidence="2 3">
    <name type="scientific">Phytophthora infestans</name>
    <name type="common">Potato late blight agent</name>
    <name type="synonym">Botrytis infestans</name>
    <dbReference type="NCBI Taxonomy" id="4787"/>
    <lineage>
        <taxon>Eukaryota</taxon>
        <taxon>Sar</taxon>
        <taxon>Stramenopiles</taxon>
        <taxon>Oomycota</taxon>
        <taxon>Peronosporomycetes</taxon>
        <taxon>Peronosporales</taxon>
        <taxon>Peronosporaceae</taxon>
        <taxon>Phytophthora</taxon>
    </lineage>
</organism>
<proteinExistence type="predicted"/>
<gene>
    <name evidence="2" type="ORF">GN958_ATG04384</name>
</gene>
<feature type="compositionally biased region" description="Basic residues" evidence="1">
    <location>
        <begin position="124"/>
        <end position="145"/>
    </location>
</feature>
<accession>A0A8S9V592</accession>
<dbReference type="EMBL" id="JAACNO010000617">
    <property type="protein sequence ID" value="KAF4146359.1"/>
    <property type="molecule type" value="Genomic_DNA"/>
</dbReference>